<dbReference type="AlphaFoldDB" id="A0A218WZ15"/>
<protein>
    <submittedName>
        <fullName evidence="2">Uncharacterized protein</fullName>
    </submittedName>
</protein>
<sequence>MRSPEAAASLRMPRSCDEGLELWGRAPTYPEGSEIRVRRSSCICCTYDSDIIRIGWLSFSLLGPSTRLEVMTCYMSQSRVRRGEDASQGSRLHLRAEKRKPTKDFSCAPSTKP</sequence>
<reference evidence="3" key="1">
    <citation type="journal article" date="2017" name="Plant J.">
        <title>The pomegranate (Punica granatum L.) genome and the genomics of punicalagin biosynthesis.</title>
        <authorList>
            <person name="Qin G."/>
            <person name="Xu C."/>
            <person name="Ming R."/>
            <person name="Tang H."/>
            <person name="Guyot R."/>
            <person name="Kramer E.M."/>
            <person name="Hu Y."/>
            <person name="Yi X."/>
            <person name="Qi Y."/>
            <person name="Xu X."/>
            <person name="Gao Z."/>
            <person name="Pan H."/>
            <person name="Jian J."/>
            <person name="Tian Y."/>
            <person name="Yue Z."/>
            <person name="Xu Y."/>
        </authorList>
    </citation>
    <scope>NUCLEOTIDE SEQUENCE [LARGE SCALE GENOMIC DNA]</scope>
    <source>
        <strain evidence="3">cv. Dabenzi</strain>
    </source>
</reference>
<gene>
    <name evidence="2" type="ORF">CDL15_Pgr004502</name>
</gene>
<accession>A0A218WZ15</accession>
<comment type="caution">
    <text evidence="2">The sequence shown here is derived from an EMBL/GenBank/DDBJ whole genome shotgun (WGS) entry which is preliminary data.</text>
</comment>
<evidence type="ECO:0000313" key="3">
    <source>
        <dbReference type="Proteomes" id="UP000197138"/>
    </source>
</evidence>
<feature type="region of interest" description="Disordered" evidence="1">
    <location>
        <begin position="79"/>
        <end position="113"/>
    </location>
</feature>
<proteinExistence type="predicted"/>
<dbReference type="EMBL" id="MTKT01002511">
    <property type="protein sequence ID" value="OWM77808.1"/>
    <property type="molecule type" value="Genomic_DNA"/>
</dbReference>
<feature type="compositionally biased region" description="Basic residues" evidence="1">
    <location>
        <begin position="92"/>
        <end position="101"/>
    </location>
</feature>
<dbReference type="Proteomes" id="UP000197138">
    <property type="component" value="Unassembled WGS sequence"/>
</dbReference>
<evidence type="ECO:0000256" key="1">
    <source>
        <dbReference type="SAM" id="MobiDB-lite"/>
    </source>
</evidence>
<evidence type="ECO:0000313" key="2">
    <source>
        <dbReference type="EMBL" id="OWM77808.1"/>
    </source>
</evidence>
<name>A0A218WZ15_PUNGR</name>
<organism evidence="2 3">
    <name type="scientific">Punica granatum</name>
    <name type="common">Pomegranate</name>
    <dbReference type="NCBI Taxonomy" id="22663"/>
    <lineage>
        <taxon>Eukaryota</taxon>
        <taxon>Viridiplantae</taxon>
        <taxon>Streptophyta</taxon>
        <taxon>Embryophyta</taxon>
        <taxon>Tracheophyta</taxon>
        <taxon>Spermatophyta</taxon>
        <taxon>Magnoliopsida</taxon>
        <taxon>eudicotyledons</taxon>
        <taxon>Gunneridae</taxon>
        <taxon>Pentapetalae</taxon>
        <taxon>rosids</taxon>
        <taxon>malvids</taxon>
        <taxon>Myrtales</taxon>
        <taxon>Lythraceae</taxon>
        <taxon>Punica</taxon>
    </lineage>
</organism>